<feature type="coiled-coil region" evidence="5">
    <location>
        <begin position="223"/>
        <end position="250"/>
    </location>
</feature>
<reference evidence="9 10" key="1">
    <citation type="submission" date="2016-12" db="EMBL/GenBank/DDBJ databases">
        <authorList>
            <person name="Song W.-J."/>
            <person name="Kurnit D.M."/>
        </authorList>
    </citation>
    <scope>NUCLEOTIDE SEQUENCE [LARGE SCALE GENOMIC DNA]</scope>
    <source>
        <strain evidence="9 10">IMCC3135</strain>
    </source>
</reference>
<dbReference type="EC" id="2.7.13.3" evidence="2"/>
<keyword evidence="6" id="KW-0472">Membrane</keyword>
<evidence type="ECO:0000259" key="8">
    <source>
        <dbReference type="PROSITE" id="PS50110"/>
    </source>
</evidence>
<dbReference type="Gene3D" id="1.10.287.130">
    <property type="match status" value="1"/>
</dbReference>
<evidence type="ECO:0000256" key="6">
    <source>
        <dbReference type="SAM" id="Phobius"/>
    </source>
</evidence>
<feature type="domain" description="Response regulatory" evidence="8">
    <location>
        <begin position="511"/>
        <end position="627"/>
    </location>
</feature>
<evidence type="ECO:0000313" key="10">
    <source>
        <dbReference type="Proteomes" id="UP000250079"/>
    </source>
</evidence>
<dbReference type="InterPro" id="IPR036097">
    <property type="entry name" value="HisK_dim/P_sf"/>
</dbReference>
<comment type="catalytic activity">
    <reaction evidence="1">
        <text>ATP + protein L-histidine = ADP + protein N-phospho-L-histidine.</text>
        <dbReference type="EC" id="2.7.13.3"/>
    </reaction>
</comment>
<dbReference type="RefSeq" id="WP_169727422.1">
    <property type="nucleotide sequence ID" value="NZ_CP018632.1"/>
</dbReference>
<sequence length="631" mass="70156">MNLKRGAWRTLDSGLLIAAAILATGAIVMLFGLNKELASSQNIFNDDLPSYAVRAEFDLAVLISSLNEFALGYSSPEEMQIRYDVLLSRYTHYESAFLTEFTLADVRFHQLLEAQKVKLLSLEEAFFALQTGDTANAMAIRDQFKEMHSPLSQLSNITRQHQFSKYLQIDESLAHSLRVGTLMLASTLILCALALGRFWYSLREKTRFSEELEAKIRIRTLDLQNSNNELKREIAERQRAEKSLAERDQQMHRVQKMEAVGRITAGVAHDFNNLLAVIMGNIELLMSSDRAPKASKYLDNALSATIMGSQLTRKLLAFGRRSPLKPEVVNLNRIVTDLEGLFLQTISEKNTLQLHLSNDLRSVSVDRSLLENVLLNLLINARDALQGGGFISIETDNFYQENDLSVEDDRLLLSGHYVRISITDSGTGMSEEVLEQAIEPFFTTKPESKGSGLGLSMAYGFVQQSNGSIQIRSKLGMGTSVRLIFPVSSDGEAIDITYRPVVHVSFGSTRRILVAEDSDAVRNTVVSQLQLLGYETIEASSGYGAYQLIKSDISIDLLLTDVVMPGSLQGPELAKLVLKLNPDLKIVFMSGYPKGMENQADCANDELTKLMKPISLATLSQTLRSEFETSP</sequence>
<dbReference type="PANTHER" id="PTHR43065:SF42">
    <property type="entry name" value="TWO-COMPONENT SENSOR PPRA"/>
    <property type="match status" value="1"/>
</dbReference>
<evidence type="ECO:0000256" key="3">
    <source>
        <dbReference type="ARBA" id="ARBA00022553"/>
    </source>
</evidence>
<dbReference type="Proteomes" id="UP000250079">
    <property type="component" value="Chromosome"/>
</dbReference>
<dbReference type="KEGG" id="gai:IMCC3135_07365"/>
<dbReference type="PRINTS" id="PR00344">
    <property type="entry name" value="BCTRLSENSOR"/>
</dbReference>
<dbReference type="Pfam" id="PF00072">
    <property type="entry name" value="Response_reg"/>
    <property type="match status" value="1"/>
</dbReference>
<gene>
    <name evidence="9" type="ORF">IMCC3135_07365</name>
</gene>
<dbReference type="Gene3D" id="3.30.565.10">
    <property type="entry name" value="Histidine kinase-like ATPase, C-terminal domain"/>
    <property type="match status" value="1"/>
</dbReference>
<evidence type="ECO:0000256" key="1">
    <source>
        <dbReference type="ARBA" id="ARBA00000085"/>
    </source>
</evidence>
<dbReference type="InterPro" id="IPR001789">
    <property type="entry name" value="Sig_transdc_resp-reg_receiver"/>
</dbReference>
<evidence type="ECO:0000313" key="9">
    <source>
        <dbReference type="EMBL" id="ASJ71579.1"/>
    </source>
</evidence>
<evidence type="ECO:0000256" key="2">
    <source>
        <dbReference type="ARBA" id="ARBA00012438"/>
    </source>
</evidence>
<protein>
    <recommendedName>
        <fullName evidence="2">histidine kinase</fullName>
        <ecNumber evidence="2">2.7.13.3</ecNumber>
    </recommendedName>
</protein>
<dbReference type="PANTHER" id="PTHR43065">
    <property type="entry name" value="SENSOR HISTIDINE KINASE"/>
    <property type="match status" value="1"/>
</dbReference>
<evidence type="ECO:0000256" key="5">
    <source>
        <dbReference type="SAM" id="Coils"/>
    </source>
</evidence>
<dbReference type="InterPro" id="IPR036890">
    <property type="entry name" value="HATPase_C_sf"/>
</dbReference>
<dbReference type="InterPro" id="IPR003661">
    <property type="entry name" value="HisK_dim/P_dom"/>
</dbReference>
<dbReference type="InterPro" id="IPR005467">
    <property type="entry name" value="His_kinase_dom"/>
</dbReference>
<dbReference type="SMART" id="SM00448">
    <property type="entry name" value="REC"/>
    <property type="match status" value="1"/>
</dbReference>
<accession>A0A2Z2NK73</accession>
<feature type="transmembrane region" description="Helical" evidence="6">
    <location>
        <begin position="15"/>
        <end position="33"/>
    </location>
</feature>
<dbReference type="Gene3D" id="3.40.50.2300">
    <property type="match status" value="1"/>
</dbReference>
<dbReference type="InterPro" id="IPR011006">
    <property type="entry name" value="CheY-like_superfamily"/>
</dbReference>
<organism evidence="9 10">
    <name type="scientific">Granulosicoccus antarcticus IMCC3135</name>
    <dbReference type="NCBI Taxonomy" id="1192854"/>
    <lineage>
        <taxon>Bacteria</taxon>
        <taxon>Pseudomonadati</taxon>
        <taxon>Pseudomonadota</taxon>
        <taxon>Gammaproteobacteria</taxon>
        <taxon>Chromatiales</taxon>
        <taxon>Granulosicoccaceae</taxon>
        <taxon>Granulosicoccus</taxon>
    </lineage>
</organism>
<keyword evidence="6" id="KW-1133">Transmembrane helix</keyword>
<dbReference type="Pfam" id="PF00512">
    <property type="entry name" value="HisKA"/>
    <property type="match status" value="1"/>
</dbReference>
<feature type="modified residue" description="4-aspartylphosphate" evidence="4">
    <location>
        <position position="561"/>
    </location>
</feature>
<evidence type="ECO:0000259" key="7">
    <source>
        <dbReference type="PROSITE" id="PS50109"/>
    </source>
</evidence>
<dbReference type="SMART" id="SM00388">
    <property type="entry name" value="HisKA"/>
    <property type="match status" value="1"/>
</dbReference>
<name>A0A2Z2NK73_9GAMM</name>
<keyword evidence="5" id="KW-0175">Coiled coil</keyword>
<keyword evidence="6" id="KW-0812">Transmembrane</keyword>
<dbReference type="AlphaFoldDB" id="A0A2Z2NK73"/>
<dbReference type="InterPro" id="IPR004358">
    <property type="entry name" value="Sig_transdc_His_kin-like_C"/>
</dbReference>
<dbReference type="PROSITE" id="PS50109">
    <property type="entry name" value="HIS_KIN"/>
    <property type="match status" value="1"/>
</dbReference>
<dbReference type="SUPFAM" id="SSF47384">
    <property type="entry name" value="Homodimeric domain of signal transducing histidine kinase"/>
    <property type="match status" value="1"/>
</dbReference>
<dbReference type="EMBL" id="CP018632">
    <property type="protein sequence ID" value="ASJ71579.1"/>
    <property type="molecule type" value="Genomic_DNA"/>
</dbReference>
<dbReference type="SUPFAM" id="SSF55874">
    <property type="entry name" value="ATPase domain of HSP90 chaperone/DNA topoisomerase II/histidine kinase"/>
    <property type="match status" value="1"/>
</dbReference>
<keyword evidence="10" id="KW-1185">Reference proteome</keyword>
<dbReference type="Pfam" id="PF02518">
    <property type="entry name" value="HATPase_c"/>
    <property type="match status" value="1"/>
</dbReference>
<keyword evidence="3 4" id="KW-0597">Phosphoprotein</keyword>
<evidence type="ECO:0000256" key="4">
    <source>
        <dbReference type="PROSITE-ProRule" id="PRU00169"/>
    </source>
</evidence>
<dbReference type="CDD" id="cd00082">
    <property type="entry name" value="HisKA"/>
    <property type="match status" value="1"/>
</dbReference>
<proteinExistence type="predicted"/>
<dbReference type="GO" id="GO:0000155">
    <property type="term" value="F:phosphorelay sensor kinase activity"/>
    <property type="evidence" value="ECO:0007669"/>
    <property type="project" value="InterPro"/>
</dbReference>
<dbReference type="SUPFAM" id="SSF52172">
    <property type="entry name" value="CheY-like"/>
    <property type="match status" value="1"/>
</dbReference>
<dbReference type="InterPro" id="IPR003594">
    <property type="entry name" value="HATPase_dom"/>
</dbReference>
<dbReference type="SMART" id="SM00387">
    <property type="entry name" value="HATPase_c"/>
    <property type="match status" value="1"/>
</dbReference>
<dbReference type="PROSITE" id="PS50110">
    <property type="entry name" value="RESPONSE_REGULATORY"/>
    <property type="match status" value="1"/>
</dbReference>
<feature type="domain" description="Histidine kinase" evidence="7">
    <location>
        <begin position="266"/>
        <end position="489"/>
    </location>
</feature>